<keyword evidence="5" id="KW-0469">Meiosis</keyword>
<gene>
    <name evidence="7" type="ORF">LSH36_200g01015</name>
</gene>
<keyword evidence="8" id="KW-1185">Reference proteome</keyword>
<dbReference type="PANTHER" id="PTHR15938:SF0">
    <property type="entry name" value="HOMOLOGOUS-PAIRING PROTEIN 2 HOMOLOG"/>
    <property type="match status" value="1"/>
</dbReference>
<evidence type="ECO:0000256" key="4">
    <source>
        <dbReference type="ARBA" id="ARBA00023242"/>
    </source>
</evidence>
<dbReference type="PANTHER" id="PTHR15938">
    <property type="entry name" value="TBP-1 INTERACTING PROTEIN"/>
    <property type="match status" value="1"/>
</dbReference>
<dbReference type="AlphaFoldDB" id="A0AAD9JR13"/>
<keyword evidence="4" id="KW-0539">Nucleus</keyword>
<dbReference type="GO" id="GO:0120230">
    <property type="term" value="F:recombinase activator activity"/>
    <property type="evidence" value="ECO:0007669"/>
    <property type="project" value="TreeGrafter"/>
</dbReference>
<dbReference type="GO" id="GO:0003690">
    <property type="term" value="F:double-stranded DNA binding"/>
    <property type="evidence" value="ECO:0007669"/>
    <property type="project" value="TreeGrafter"/>
</dbReference>
<organism evidence="7 8">
    <name type="scientific">Paralvinella palmiformis</name>
    <dbReference type="NCBI Taxonomy" id="53620"/>
    <lineage>
        <taxon>Eukaryota</taxon>
        <taxon>Metazoa</taxon>
        <taxon>Spiralia</taxon>
        <taxon>Lophotrochozoa</taxon>
        <taxon>Annelida</taxon>
        <taxon>Polychaeta</taxon>
        <taxon>Sedentaria</taxon>
        <taxon>Canalipalpata</taxon>
        <taxon>Terebellida</taxon>
        <taxon>Terebelliformia</taxon>
        <taxon>Alvinellidae</taxon>
        <taxon>Paralvinella</taxon>
    </lineage>
</organism>
<comment type="caution">
    <text evidence="7">The sequence shown here is derived from an EMBL/GenBank/DDBJ whole genome shotgun (WGS) entry which is preliminary data.</text>
</comment>
<dbReference type="GO" id="GO:0000794">
    <property type="term" value="C:condensed nuclear chromosome"/>
    <property type="evidence" value="ECO:0007669"/>
    <property type="project" value="TreeGrafter"/>
</dbReference>
<evidence type="ECO:0000313" key="8">
    <source>
        <dbReference type="Proteomes" id="UP001208570"/>
    </source>
</evidence>
<reference evidence="7" key="1">
    <citation type="journal article" date="2023" name="Mol. Biol. Evol.">
        <title>Third-Generation Sequencing Reveals the Adaptive Role of the Epigenome in Three Deep-Sea Polychaetes.</title>
        <authorList>
            <person name="Perez M."/>
            <person name="Aroh O."/>
            <person name="Sun Y."/>
            <person name="Lan Y."/>
            <person name="Juniper S.K."/>
            <person name="Young C.R."/>
            <person name="Angers B."/>
            <person name="Qian P.Y."/>
        </authorList>
    </citation>
    <scope>NUCLEOTIDE SEQUENCE</scope>
    <source>
        <strain evidence="7">P08H-3</strain>
    </source>
</reference>
<evidence type="ECO:0000256" key="3">
    <source>
        <dbReference type="ARBA" id="ARBA00023172"/>
    </source>
</evidence>
<sequence length="65" mass="7777">MIYFFKTQTAKSKRSESVKVWRKRKRMTNDILDAILEGYPKKKKDLLEEIGIETDEEYNVKPPEL</sequence>
<keyword evidence="2" id="KW-0175">Coiled coil</keyword>
<dbReference type="EMBL" id="JAODUP010000200">
    <property type="protein sequence ID" value="KAK2157018.1"/>
    <property type="molecule type" value="Genomic_DNA"/>
</dbReference>
<comment type="subcellular location">
    <subcellularLocation>
        <location evidence="1">Nucleus</location>
    </subcellularLocation>
</comment>
<evidence type="ECO:0000256" key="5">
    <source>
        <dbReference type="ARBA" id="ARBA00023254"/>
    </source>
</evidence>
<dbReference type="InterPro" id="IPR040661">
    <property type="entry name" value="LZ3wCH"/>
</dbReference>
<dbReference type="Proteomes" id="UP001208570">
    <property type="component" value="Unassembled WGS sequence"/>
</dbReference>
<evidence type="ECO:0000259" key="6">
    <source>
        <dbReference type="Pfam" id="PF18517"/>
    </source>
</evidence>
<proteinExistence type="predicted"/>
<name>A0AAD9JR13_9ANNE</name>
<dbReference type="GO" id="GO:0000709">
    <property type="term" value="P:meiotic joint molecule formation"/>
    <property type="evidence" value="ECO:0007669"/>
    <property type="project" value="TreeGrafter"/>
</dbReference>
<feature type="domain" description="Leucine zipper with capping helix" evidence="6">
    <location>
        <begin position="9"/>
        <end position="58"/>
    </location>
</feature>
<keyword evidence="3" id="KW-0233">DNA recombination</keyword>
<dbReference type="GO" id="GO:0010774">
    <property type="term" value="P:meiotic strand invasion involved in reciprocal meiotic recombination"/>
    <property type="evidence" value="ECO:0007669"/>
    <property type="project" value="TreeGrafter"/>
</dbReference>
<evidence type="ECO:0000256" key="1">
    <source>
        <dbReference type="ARBA" id="ARBA00004123"/>
    </source>
</evidence>
<evidence type="ECO:0000313" key="7">
    <source>
        <dbReference type="EMBL" id="KAK2157018.1"/>
    </source>
</evidence>
<dbReference type="GO" id="GO:0120231">
    <property type="term" value="C:DNA recombinase auxiliary factor complex"/>
    <property type="evidence" value="ECO:0007669"/>
    <property type="project" value="TreeGrafter"/>
</dbReference>
<accession>A0AAD9JR13</accession>
<dbReference type="Pfam" id="PF18517">
    <property type="entry name" value="LZ3wCH"/>
    <property type="match status" value="1"/>
</dbReference>
<dbReference type="GO" id="GO:0007129">
    <property type="term" value="P:homologous chromosome pairing at meiosis"/>
    <property type="evidence" value="ECO:0007669"/>
    <property type="project" value="TreeGrafter"/>
</dbReference>
<evidence type="ECO:0000256" key="2">
    <source>
        <dbReference type="ARBA" id="ARBA00023054"/>
    </source>
</evidence>
<protein>
    <recommendedName>
        <fullName evidence="6">Leucine zipper with capping helix domain-containing protein</fullName>
    </recommendedName>
</protein>